<evidence type="ECO:0000256" key="3">
    <source>
        <dbReference type="ARBA" id="ARBA00014389"/>
    </source>
</evidence>
<keyword evidence="8" id="KW-1035">Host cytoplasm</keyword>
<dbReference type="EMBL" id="MT498815">
    <property type="protein sequence ID" value="QLJ83472.1"/>
    <property type="molecule type" value="Genomic_RNA"/>
</dbReference>
<evidence type="ECO:0000256" key="6">
    <source>
        <dbReference type="ARBA" id="ARBA00022884"/>
    </source>
</evidence>
<dbReference type="InterPro" id="IPR009522">
    <property type="entry name" value="Capsid_Phlebovir/Tenuivir"/>
</dbReference>
<evidence type="ECO:0000256" key="7">
    <source>
        <dbReference type="ARBA" id="ARBA00023086"/>
    </source>
</evidence>
<evidence type="ECO:0000256" key="4">
    <source>
        <dbReference type="ARBA" id="ARBA00022561"/>
    </source>
</evidence>
<keyword evidence="7 10" id="KW-0543">Viral nucleoprotein</keyword>
<dbReference type="GO" id="GO:0003723">
    <property type="term" value="F:RNA binding"/>
    <property type="evidence" value="ECO:0007669"/>
    <property type="project" value="UniProtKB-KW"/>
</dbReference>
<accession>A0A7D5Y1A6</accession>
<dbReference type="GeneID" id="80557550"/>
<evidence type="ECO:0000256" key="1">
    <source>
        <dbReference type="ARBA" id="ARBA00004192"/>
    </source>
</evidence>
<sequence>MSTQETLIEILEFQKELIDSKDIINSYKKLILGVEYAGLNIEEMAITLWKVLKEYELDERREIICSLLGLLFLRGPNVANLKPENCSNVDSYKKIKGYSDTLGIKSKADKNPKALTLPRLCLIFPLAGIGVWSSLKDKITVPISDGDLGISNAKCCYPNFVPCLIKVRSNAGFEAMALMIHCLYQIHLSHLVQAPSKKADKKTEIKPLGSFIVQAFNFVHISWSKSIVSDNQKIGMTDYVKKAKIDSFEVVSAMNEMAKLMERATYIDAKTTWEWVFNYLIKTNVTDAGLKEIAKALETKPLTDIKIAYPWDV</sequence>
<name>A0A7D5Y1A6_9VIRU</name>
<organism evidence="10">
    <name type="scientific">Fitzroy Crossing tenui-like virus 1</name>
    <dbReference type="NCBI Taxonomy" id="2755159"/>
    <lineage>
        <taxon>Viruses</taxon>
        <taxon>Riboviria</taxon>
        <taxon>Orthornavirae</taxon>
        <taxon>Negarnaviricota</taxon>
        <taxon>Polyploviricotina</taxon>
        <taxon>Bunyaviricetes</taxon>
        <taxon>Hareavirales</taxon>
        <taxon>Phenuiviridae</taxon>
        <taxon>Horwuvirus</taxon>
        <taxon>Horwuvirus fitzroyense</taxon>
    </lineage>
</organism>
<reference evidence="10" key="1">
    <citation type="journal article" date="2020" name="Viruses">
        <title>The Diversity and Distribution of Viruses Associated with Culex annulirostris Mosquitoes from the Kimberley Region of Western Australia.</title>
        <authorList>
            <person name="Williams S.H."/>
            <person name="Levy A."/>
            <person name="Yates R.A."/>
            <person name="Somaweera N."/>
            <person name="Neville P.J."/>
            <person name="Nicholson J."/>
            <person name="Lindsay M.D.A."/>
            <person name="Mackenzie J.S."/>
            <person name="Jain K."/>
            <person name="Imrie A."/>
            <person name="Smith D.W."/>
            <person name="Lipkin W.I."/>
        </authorList>
    </citation>
    <scope>NUCLEOTIDE SEQUENCE</scope>
    <source>
        <strain evidence="10">FCTeLV1/pool-6</strain>
    </source>
</reference>
<dbReference type="KEGG" id="vg:80557550"/>
<keyword evidence="5" id="KW-0946">Virion</keyword>
<dbReference type="Pfam" id="PF05733">
    <property type="entry name" value="Tenui_N"/>
    <property type="match status" value="1"/>
</dbReference>
<keyword evidence="4" id="KW-0167">Capsid protein</keyword>
<evidence type="ECO:0000313" key="10">
    <source>
        <dbReference type="EMBL" id="QLJ83472.1"/>
    </source>
</evidence>
<keyword evidence="6" id="KW-0694">RNA-binding</keyword>
<evidence type="ECO:0000256" key="9">
    <source>
        <dbReference type="ARBA" id="ARBA00033344"/>
    </source>
</evidence>
<evidence type="ECO:0000256" key="8">
    <source>
        <dbReference type="ARBA" id="ARBA00023200"/>
    </source>
</evidence>
<proteinExistence type="predicted"/>
<protein>
    <recommendedName>
        <fullName evidence="3">Nucleoprotein</fullName>
    </recommendedName>
    <alternativeName>
        <fullName evidence="9">Nucleocapsid protein</fullName>
    </alternativeName>
</protein>
<comment type="subcellular location">
    <subcellularLocation>
        <location evidence="1">Host cytoplasm</location>
    </subcellularLocation>
    <subcellularLocation>
        <location evidence="2">Virion</location>
    </subcellularLocation>
</comment>
<evidence type="ECO:0000256" key="2">
    <source>
        <dbReference type="ARBA" id="ARBA00004328"/>
    </source>
</evidence>
<dbReference type="RefSeq" id="YP_010840170.1">
    <property type="nucleotide sequence ID" value="NC_078473.1"/>
</dbReference>
<dbReference type="GO" id="GO:0019013">
    <property type="term" value="C:viral nucleocapsid"/>
    <property type="evidence" value="ECO:0007669"/>
    <property type="project" value="UniProtKB-KW"/>
</dbReference>
<evidence type="ECO:0000256" key="5">
    <source>
        <dbReference type="ARBA" id="ARBA00022844"/>
    </source>
</evidence>
<dbReference type="GO" id="GO:0030430">
    <property type="term" value="C:host cell cytoplasm"/>
    <property type="evidence" value="ECO:0007669"/>
    <property type="project" value="UniProtKB-SubCell"/>
</dbReference>